<keyword evidence="3" id="KW-1185">Reference proteome</keyword>
<dbReference type="EMBL" id="CATQJA010001569">
    <property type="protein sequence ID" value="CAJ0567794.1"/>
    <property type="molecule type" value="Genomic_DNA"/>
</dbReference>
<keyword evidence="1" id="KW-0812">Transmembrane</keyword>
<feature type="non-terminal residue" evidence="2">
    <location>
        <position position="1"/>
    </location>
</feature>
<evidence type="ECO:0000313" key="3">
    <source>
        <dbReference type="Proteomes" id="UP001177023"/>
    </source>
</evidence>
<evidence type="ECO:0000313" key="2">
    <source>
        <dbReference type="EMBL" id="CAJ0567794.1"/>
    </source>
</evidence>
<organism evidence="2 3">
    <name type="scientific">Mesorhabditis spiculigera</name>
    <dbReference type="NCBI Taxonomy" id="96644"/>
    <lineage>
        <taxon>Eukaryota</taxon>
        <taxon>Metazoa</taxon>
        <taxon>Ecdysozoa</taxon>
        <taxon>Nematoda</taxon>
        <taxon>Chromadorea</taxon>
        <taxon>Rhabditida</taxon>
        <taxon>Rhabditina</taxon>
        <taxon>Rhabditomorpha</taxon>
        <taxon>Rhabditoidea</taxon>
        <taxon>Rhabditidae</taxon>
        <taxon>Mesorhabditinae</taxon>
        <taxon>Mesorhabditis</taxon>
    </lineage>
</organism>
<sequence length="559" mass="62950">MNAKAAKAQTQKRMDARSRFADELGVNRDKIRYSQSNYHYEIQKYGNTVNAKQKAGKPFFNSKMERLQMVDAAAGLQTGQAICELTGFNPRQELDKLIGKDIMPKVMMAWKIIQGPLQIIGALYPPLGIAVGIVSGIMMLLDQPPPTDAPTPDPIYDYLAEMHNSLSNQLADLSDQMTKGFKDLNLAIEKQTQQILDRIEDEWVRTTISSPMKILYSRLDTFKEFGDRLSWLEFEYAIKQYDPYGVAKRITEEYRDRMNSRLKSHDFDPNILDETSRLLLNIHFQAIVPFSTYHGAIWTNDTKSLKAYLDRMEDDYNALLAMDTELRQICADYHIIAHGDSQKGQEVLAKLAQGVFGQIHPHNGDFGEAFSAALQERFSWVTADGNRTAAARYAIVAKTVQDKQAVRDWGPLQEIESGLFIGARFLAQHPATGQYYEIYVRSVDLESTPETRSAEESALRIQMGEALMKITSDDLPSLQASYCRRKVDSFAPDANGTMIAEPGDLEKCSGAMRIEKGELDQLHLWPPEGQIFKEGGGLIPGCCFGKTMARVCHCVLWLS</sequence>
<reference evidence="2" key="1">
    <citation type="submission" date="2023-06" db="EMBL/GenBank/DDBJ databases">
        <authorList>
            <person name="Delattre M."/>
        </authorList>
    </citation>
    <scope>NUCLEOTIDE SEQUENCE</scope>
    <source>
        <strain evidence="2">AF72</strain>
    </source>
</reference>
<dbReference type="AlphaFoldDB" id="A0AA36CGT7"/>
<feature type="transmembrane region" description="Helical" evidence="1">
    <location>
        <begin position="117"/>
        <end position="141"/>
    </location>
</feature>
<name>A0AA36CGT7_9BILA</name>
<keyword evidence="1" id="KW-0472">Membrane</keyword>
<comment type="caution">
    <text evidence="2">The sequence shown here is derived from an EMBL/GenBank/DDBJ whole genome shotgun (WGS) entry which is preliminary data.</text>
</comment>
<gene>
    <name evidence="2" type="ORF">MSPICULIGERA_LOCUS6331</name>
</gene>
<accession>A0AA36CGT7</accession>
<keyword evidence="1" id="KW-1133">Transmembrane helix</keyword>
<dbReference type="Proteomes" id="UP001177023">
    <property type="component" value="Unassembled WGS sequence"/>
</dbReference>
<evidence type="ECO:0000256" key="1">
    <source>
        <dbReference type="SAM" id="Phobius"/>
    </source>
</evidence>
<proteinExistence type="predicted"/>
<protein>
    <submittedName>
        <fullName evidence="2">Uncharacterized protein</fullName>
    </submittedName>
</protein>